<keyword evidence="3" id="KW-1185">Reference proteome</keyword>
<feature type="signal peptide" evidence="1">
    <location>
        <begin position="1"/>
        <end position="26"/>
    </location>
</feature>
<evidence type="ECO:0000313" key="2">
    <source>
        <dbReference type="EMBL" id="KAG5564420.1"/>
    </source>
</evidence>
<evidence type="ECO:0008006" key="4">
    <source>
        <dbReference type="Google" id="ProtNLM"/>
    </source>
</evidence>
<proteinExistence type="predicted"/>
<sequence>MAGKTTLATLVLAVVAAAALMEGAAATVYFVGDATAWIIPPSAAFYSTWAANHTFAVGDILGKNLGCPVSFPIEIFFEMLLLK</sequence>
<evidence type="ECO:0000313" key="3">
    <source>
        <dbReference type="Proteomes" id="UP000823749"/>
    </source>
</evidence>
<dbReference type="Gene3D" id="2.60.40.420">
    <property type="entry name" value="Cupredoxins - blue copper proteins"/>
    <property type="match status" value="1"/>
</dbReference>
<dbReference type="SUPFAM" id="SSF49503">
    <property type="entry name" value="Cupredoxins"/>
    <property type="match status" value="1"/>
</dbReference>
<organism evidence="2 3">
    <name type="scientific">Rhododendron griersonianum</name>
    <dbReference type="NCBI Taxonomy" id="479676"/>
    <lineage>
        <taxon>Eukaryota</taxon>
        <taxon>Viridiplantae</taxon>
        <taxon>Streptophyta</taxon>
        <taxon>Embryophyta</taxon>
        <taxon>Tracheophyta</taxon>
        <taxon>Spermatophyta</taxon>
        <taxon>Magnoliopsida</taxon>
        <taxon>eudicotyledons</taxon>
        <taxon>Gunneridae</taxon>
        <taxon>Pentapetalae</taxon>
        <taxon>asterids</taxon>
        <taxon>Ericales</taxon>
        <taxon>Ericaceae</taxon>
        <taxon>Ericoideae</taxon>
        <taxon>Rhodoreae</taxon>
        <taxon>Rhododendron</taxon>
    </lineage>
</organism>
<feature type="chain" id="PRO_5043944291" description="Phytocyanin domain-containing protein" evidence="1">
    <location>
        <begin position="27"/>
        <end position="83"/>
    </location>
</feature>
<dbReference type="AlphaFoldDB" id="A0AAV6LI94"/>
<comment type="caution">
    <text evidence="2">The sequence shown here is derived from an EMBL/GenBank/DDBJ whole genome shotgun (WGS) entry which is preliminary data.</text>
</comment>
<keyword evidence="1" id="KW-0732">Signal</keyword>
<gene>
    <name evidence="2" type="ORF">RHGRI_000564</name>
</gene>
<dbReference type="Proteomes" id="UP000823749">
    <property type="component" value="Chromosome 1"/>
</dbReference>
<reference evidence="2" key="1">
    <citation type="submission" date="2020-08" db="EMBL/GenBank/DDBJ databases">
        <title>Plant Genome Project.</title>
        <authorList>
            <person name="Zhang R.-G."/>
        </authorList>
    </citation>
    <scope>NUCLEOTIDE SEQUENCE</scope>
    <source>
        <strain evidence="2">WSP0</strain>
        <tissue evidence="2">Leaf</tissue>
    </source>
</reference>
<evidence type="ECO:0000256" key="1">
    <source>
        <dbReference type="SAM" id="SignalP"/>
    </source>
</evidence>
<name>A0AAV6LI94_9ERIC</name>
<dbReference type="EMBL" id="JACTNZ010000001">
    <property type="protein sequence ID" value="KAG5564420.1"/>
    <property type="molecule type" value="Genomic_DNA"/>
</dbReference>
<protein>
    <recommendedName>
        <fullName evidence="4">Phytocyanin domain-containing protein</fullName>
    </recommendedName>
</protein>
<accession>A0AAV6LI94</accession>
<dbReference type="InterPro" id="IPR008972">
    <property type="entry name" value="Cupredoxin"/>
</dbReference>